<evidence type="ECO:0000313" key="2">
    <source>
        <dbReference type="EMBL" id="PAV06162.1"/>
    </source>
</evidence>
<organism evidence="2 3">
    <name type="scientific">Methanobacterium bryantii</name>
    <dbReference type="NCBI Taxonomy" id="2161"/>
    <lineage>
        <taxon>Archaea</taxon>
        <taxon>Methanobacteriati</taxon>
        <taxon>Methanobacteriota</taxon>
        <taxon>Methanomada group</taxon>
        <taxon>Methanobacteria</taxon>
        <taxon>Methanobacteriales</taxon>
        <taxon>Methanobacteriaceae</taxon>
        <taxon>Methanobacterium</taxon>
    </lineage>
</organism>
<dbReference type="CDD" id="cd00138">
    <property type="entry name" value="PLDc_SF"/>
    <property type="match status" value="1"/>
</dbReference>
<dbReference type="Gene3D" id="3.30.870.10">
    <property type="entry name" value="Endonuclease Chain A"/>
    <property type="match status" value="1"/>
</dbReference>
<dbReference type="PANTHER" id="PTHR21248:SF22">
    <property type="entry name" value="PHOSPHOLIPASE D"/>
    <property type="match status" value="1"/>
</dbReference>
<reference evidence="2 3" key="1">
    <citation type="journal article" date="2017" name="BMC Genomics">
        <title>Genomic analysis of methanogenic archaea reveals a shift towards energy conservation.</title>
        <authorList>
            <person name="Gilmore S.P."/>
            <person name="Henske J.K."/>
            <person name="Sexton J.A."/>
            <person name="Solomon K.V."/>
            <person name="Seppala S."/>
            <person name="Yoo J.I."/>
            <person name="Huyett L.M."/>
            <person name="Pressman A."/>
            <person name="Cogan J.Z."/>
            <person name="Kivenson V."/>
            <person name="Peng X."/>
            <person name="Tan Y."/>
            <person name="Valentine D.L."/>
            <person name="O'Malley M.A."/>
        </authorList>
    </citation>
    <scope>NUCLEOTIDE SEQUENCE [LARGE SCALE GENOMIC DNA]</scope>
    <source>
        <strain evidence="2 3">M.o.H.</strain>
    </source>
</reference>
<comment type="caution">
    <text evidence="2">The sequence shown here is derived from an EMBL/GenBank/DDBJ whole genome shotgun (WGS) entry which is preliminary data.</text>
</comment>
<proteinExistence type="predicted"/>
<dbReference type="Proteomes" id="UP000217784">
    <property type="component" value="Unassembled WGS sequence"/>
</dbReference>
<dbReference type="PANTHER" id="PTHR21248">
    <property type="entry name" value="CARDIOLIPIN SYNTHASE"/>
    <property type="match status" value="1"/>
</dbReference>
<dbReference type="SMART" id="SM00155">
    <property type="entry name" value="PLDc"/>
    <property type="match status" value="1"/>
</dbReference>
<dbReference type="InterPro" id="IPR012340">
    <property type="entry name" value="NA-bd_OB-fold"/>
</dbReference>
<evidence type="ECO:0000313" key="3">
    <source>
        <dbReference type="Proteomes" id="UP000217784"/>
    </source>
</evidence>
<accession>A0A2A2H9S0</accession>
<dbReference type="PROSITE" id="PS50035">
    <property type="entry name" value="PLD"/>
    <property type="match status" value="1"/>
</dbReference>
<dbReference type="RefSeq" id="WP_069583604.1">
    <property type="nucleotide sequence ID" value="NZ_LMVM01000001.1"/>
</dbReference>
<protein>
    <recommendedName>
        <fullName evidence="1">PLD phosphodiesterase domain-containing protein</fullName>
    </recommendedName>
</protein>
<dbReference type="GO" id="GO:0030572">
    <property type="term" value="F:phosphatidyltransferase activity"/>
    <property type="evidence" value="ECO:0007669"/>
    <property type="project" value="UniProtKB-ARBA"/>
</dbReference>
<dbReference type="InterPro" id="IPR025202">
    <property type="entry name" value="PLD-like_dom"/>
</dbReference>
<dbReference type="GO" id="GO:0032049">
    <property type="term" value="P:cardiolipin biosynthetic process"/>
    <property type="evidence" value="ECO:0007669"/>
    <property type="project" value="UniProtKB-ARBA"/>
</dbReference>
<dbReference type="EMBL" id="LMVM01000001">
    <property type="protein sequence ID" value="PAV06162.1"/>
    <property type="molecule type" value="Genomic_DNA"/>
</dbReference>
<gene>
    <name evidence="2" type="ORF">ASJ80_15125</name>
</gene>
<dbReference type="AlphaFoldDB" id="A0A2A2H9S0"/>
<feature type="domain" description="PLD phosphodiesterase" evidence="1">
    <location>
        <begin position="103"/>
        <end position="130"/>
    </location>
</feature>
<dbReference type="Pfam" id="PF13091">
    <property type="entry name" value="PLDc_2"/>
    <property type="match status" value="1"/>
</dbReference>
<keyword evidence="3" id="KW-1185">Reference proteome</keyword>
<dbReference type="InterPro" id="IPR001736">
    <property type="entry name" value="PLipase_D/transphosphatidylase"/>
</dbReference>
<sequence>MLFKKREPVTEFVPTFLKEDRSALRKIHEMISGAQNHIYIVYPWITLGEEFIIPFENALSNNKDVEVYLITKLEKEDVFRRLHQLDDVERWKSIFGDNISIKYNNNLHAKMIIVDDTEMIAGSSNLTGSGLGSSRDYEGKPQIEANIYTNDRKAVENGVGFFVRLWSHKTSNKYVNDEYVLSCKSYHLSGIYQRYRKDFDKIVNQEKMRVKDDGTLKFNGILGYLDSKKAYVLGKTRKDIAVKLLRDSRSLNSSKIGDEVEISGKFNRIEGHSEFTIKELSKGTDKFNINDLRLGLSKIKINGEVVSIEEVIEMETKYGSKILTLVKIKDDTGDITLELWDNIIPSGKLKYGIKLEITNGYTKVHEGELRLGLQKNDGKIKLLGV</sequence>
<dbReference type="OrthoDB" id="6262at2157"/>
<dbReference type="SUPFAM" id="SSF50249">
    <property type="entry name" value="Nucleic acid-binding proteins"/>
    <property type="match status" value="1"/>
</dbReference>
<dbReference type="SUPFAM" id="SSF56024">
    <property type="entry name" value="Phospholipase D/nuclease"/>
    <property type="match status" value="1"/>
</dbReference>
<name>A0A2A2H9S0_METBR</name>
<dbReference type="Gene3D" id="2.40.50.140">
    <property type="entry name" value="Nucleic acid-binding proteins"/>
    <property type="match status" value="1"/>
</dbReference>
<evidence type="ECO:0000259" key="1">
    <source>
        <dbReference type="PROSITE" id="PS50035"/>
    </source>
</evidence>